<proteinExistence type="inferred from homology"/>
<dbReference type="GO" id="GO:0015768">
    <property type="term" value="P:maltose transport"/>
    <property type="evidence" value="ECO:0007669"/>
    <property type="project" value="TreeGrafter"/>
</dbReference>
<name>A0A249PIV3_9HYPH</name>
<evidence type="ECO:0000256" key="5">
    <source>
        <dbReference type="SAM" id="SignalP"/>
    </source>
</evidence>
<dbReference type="AlphaFoldDB" id="A0A249PIV3"/>
<dbReference type="GO" id="GO:0055052">
    <property type="term" value="C:ATP-binding cassette (ABC) transporter complex, substrate-binding subunit-containing"/>
    <property type="evidence" value="ECO:0007669"/>
    <property type="project" value="TreeGrafter"/>
</dbReference>
<keyword evidence="3 5" id="KW-0732">Signal</keyword>
<gene>
    <name evidence="6" type="ORF">SJ05684_b48560</name>
</gene>
<keyword evidence="2" id="KW-0813">Transport</keyword>
<feature type="chain" id="PRO_5012693293" evidence="5">
    <location>
        <begin position="41"/>
        <end position="424"/>
    </location>
</feature>
<dbReference type="CDD" id="cd13585">
    <property type="entry name" value="PBP2_TMBP_like"/>
    <property type="match status" value="1"/>
</dbReference>
<keyword evidence="7" id="KW-1185">Reference proteome</keyword>
<dbReference type="STRING" id="716928.GCA_000261485_03873"/>
<evidence type="ECO:0000256" key="2">
    <source>
        <dbReference type="ARBA" id="ARBA00022448"/>
    </source>
</evidence>
<dbReference type="Proteomes" id="UP000217211">
    <property type="component" value="Plasmid pSJ05684b"/>
</dbReference>
<evidence type="ECO:0000256" key="3">
    <source>
        <dbReference type="ARBA" id="ARBA00022729"/>
    </source>
</evidence>
<comment type="similarity">
    <text evidence="1">Belongs to the bacterial solute-binding protein 1 family.</text>
</comment>
<keyword evidence="4" id="KW-0574">Periplasm</keyword>
<dbReference type="Pfam" id="PF01547">
    <property type="entry name" value="SBP_bac_1"/>
    <property type="match status" value="1"/>
</dbReference>
<accession>A0A249PIV3</accession>
<evidence type="ECO:0000313" key="7">
    <source>
        <dbReference type="Proteomes" id="UP000217211"/>
    </source>
</evidence>
<dbReference type="EMBL" id="CP023068">
    <property type="protein sequence ID" value="ASY65838.1"/>
    <property type="molecule type" value="Genomic_DNA"/>
</dbReference>
<dbReference type="InterPro" id="IPR006059">
    <property type="entry name" value="SBP"/>
</dbReference>
<evidence type="ECO:0000313" key="6">
    <source>
        <dbReference type="EMBL" id="ASY65838.1"/>
    </source>
</evidence>
<geneLocation type="plasmid" evidence="7">
    <name>psj05684b</name>
</geneLocation>
<protein>
    <submittedName>
        <fullName evidence="6">Maltose/maltodextrin ABC transporter, substrate binding periplasmic protein MalE</fullName>
    </submittedName>
</protein>
<evidence type="ECO:0000256" key="1">
    <source>
        <dbReference type="ARBA" id="ARBA00008520"/>
    </source>
</evidence>
<dbReference type="PANTHER" id="PTHR30061">
    <property type="entry name" value="MALTOSE-BINDING PERIPLASMIC PROTEIN"/>
    <property type="match status" value="1"/>
</dbReference>
<keyword evidence="6" id="KW-0614">Plasmid</keyword>
<organism evidence="6 7">
    <name type="scientific">Sinorhizobium sojae CCBAU 05684</name>
    <dbReference type="NCBI Taxonomy" id="716928"/>
    <lineage>
        <taxon>Bacteria</taxon>
        <taxon>Pseudomonadati</taxon>
        <taxon>Pseudomonadota</taxon>
        <taxon>Alphaproteobacteria</taxon>
        <taxon>Hyphomicrobiales</taxon>
        <taxon>Rhizobiaceae</taxon>
        <taxon>Sinorhizobium/Ensifer group</taxon>
        <taxon>Sinorhizobium</taxon>
    </lineage>
</organism>
<sequence>MEERRLPETREEEFMDIHRRAILGILALASISLSALSAHAEDVTITVWSLDRDTQPAPNLINDFNKLDRGIKVEYRQIQFDDVVSEAMRAYSTGQAPDIIAVDNPEHALFSSRGAFLDLTDLIAKSSIVKPENYFPGPLASVTWEGKLYGIPKATNTIALYYNKDMFKAKGLDPEKPPQTWDELMDAARELTDPAANVYGLAFSAKANEEGTFQFLPWAQMAGGGYDNINAEGVVKALDLWKTIIDEKLASPDSLTRGQWDSTGTFNSGNAAMAISGPWELDRMMQEARFDWGVTLLPVPEIGAERSSAMGDFNWAIFSSTKHPEEAFKVLEYFVSQDQRMFKDFGQLPARSDIAIPPTGEPLKDAALKVFLEQLKYARPRGPHPQWPKISKAIQDAIQAALTGQMGSKEALDQAAEKIKGVLG</sequence>
<evidence type="ECO:0000256" key="4">
    <source>
        <dbReference type="ARBA" id="ARBA00022764"/>
    </source>
</evidence>
<dbReference type="eggNOG" id="COG1653">
    <property type="taxonomic scope" value="Bacteria"/>
</dbReference>
<dbReference type="PANTHER" id="PTHR30061:SF50">
    <property type="entry name" value="MALTOSE_MALTODEXTRIN-BINDING PERIPLASMIC PROTEIN"/>
    <property type="match status" value="1"/>
</dbReference>
<feature type="signal peptide" evidence="5">
    <location>
        <begin position="1"/>
        <end position="40"/>
    </location>
</feature>
<dbReference type="SUPFAM" id="SSF53850">
    <property type="entry name" value="Periplasmic binding protein-like II"/>
    <property type="match status" value="1"/>
</dbReference>
<dbReference type="KEGG" id="esj:SJ05684_b48560"/>
<dbReference type="GO" id="GO:0042956">
    <property type="term" value="P:maltodextrin transmembrane transport"/>
    <property type="evidence" value="ECO:0007669"/>
    <property type="project" value="TreeGrafter"/>
</dbReference>
<dbReference type="GO" id="GO:1901982">
    <property type="term" value="F:maltose binding"/>
    <property type="evidence" value="ECO:0007669"/>
    <property type="project" value="TreeGrafter"/>
</dbReference>
<reference evidence="6 7" key="1">
    <citation type="submission" date="2017-08" db="EMBL/GenBank/DDBJ databases">
        <title>Multipartite genome sequences of Sinorhizobium species nodulating soybeans.</title>
        <authorList>
            <person name="Tian C.F."/>
        </authorList>
    </citation>
    <scope>NUCLEOTIDE SEQUENCE [LARGE SCALE GENOMIC DNA]</scope>
    <source>
        <strain evidence="6 7">CCBAU 05684</strain>
        <plasmid evidence="7">psj05684b</plasmid>
    </source>
</reference>
<dbReference type="Gene3D" id="3.40.190.10">
    <property type="entry name" value="Periplasmic binding protein-like II"/>
    <property type="match status" value="2"/>
</dbReference>